<evidence type="ECO:0000313" key="3">
    <source>
        <dbReference type="EMBL" id="GBM53261.1"/>
    </source>
</evidence>
<dbReference type="InterPro" id="IPR043502">
    <property type="entry name" value="DNA/RNA_pol_sf"/>
</dbReference>
<evidence type="ECO:0000313" key="4">
    <source>
        <dbReference type="Proteomes" id="UP000499080"/>
    </source>
</evidence>
<proteinExistence type="predicted"/>
<dbReference type="Pfam" id="PF17921">
    <property type="entry name" value="Integrase_H2C2"/>
    <property type="match status" value="1"/>
</dbReference>
<dbReference type="EMBL" id="BGPR01001411">
    <property type="protein sequence ID" value="GBM53261.1"/>
    <property type="molecule type" value="Genomic_DNA"/>
</dbReference>
<organism evidence="3 4">
    <name type="scientific">Araneus ventricosus</name>
    <name type="common">Orbweaver spider</name>
    <name type="synonym">Epeira ventricosa</name>
    <dbReference type="NCBI Taxonomy" id="182803"/>
    <lineage>
        <taxon>Eukaryota</taxon>
        <taxon>Metazoa</taxon>
        <taxon>Ecdysozoa</taxon>
        <taxon>Arthropoda</taxon>
        <taxon>Chelicerata</taxon>
        <taxon>Arachnida</taxon>
        <taxon>Araneae</taxon>
        <taxon>Araneomorphae</taxon>
        <taxon>Entelegynae</taxon>
        <taxon>Araneoidea</taxon>
        <taxon>Araneidae</taxon>
        <taxon>Araneus</taxon>
    </lineage>
</organism>
<dbReference type="InterPro" id="IPR050951">
    <property type="entry name" value="Retrovirus_Pol_polyprotein"/>
</dbReference>
<gene>
    <name evidence="3" type="primary">K02A2.6_195</name>
    <name evidence="3" type="ORF">AVEN_128426_1</name>
</gene>
<dbReference type="Gene3D" id="3.30.420.10">
    <property type="entry name" value="Ribonuclease H-like superfamily/Ribonuclease H"/>
    <property type="match status" value="1"/>
</dbReference>
<dbReference type="OrthoDB" id="5978043at2759"/>
<reference evidence="3 4" key="1">
    <citation type="journal article" date="2019" name="Sci. Rep.">
        <title>Orb-weaving spider Araneus ventricosus genome elucidates the spidroin gene catalogue.</title>
        <authorList>
            <person name="Kono N."/>
            <person name="Nakamura H."/>
            <person name="Ohtoshi R."/>
            <person name="Moran D.A.P."/>
            <person name="Shinohara A."/>
            <person name="Yoshida Y."/>
            <person name="Fujiwara M."/>
            <person name="Mori M."/>
            <person name="Tomita M."/>
            <person name="Arakawa K."/>
        </authorList>
    </citation>
    <scope>NUCLEOTIDE SEQUENCE [LARGE SCALE GENOMIC DNA]</scope>
</reference>
<dbReference type="FunFam" id="1.10.340.70:FF:000003">
    <property type="entry name" value="Protein CBG25708"/>
    <property type="match status" value="1"/>
</dbReference>
<protein>
    <recommendedName>
        <fullName evidence="1">RNA-directed DNA polymerase</fullName>
        <ecNumber evidence="1">2.7.7.49</ecNumber>
    </recommendedName>
</protein>
<dbReference type="Pfam" id="PF00078">
    <property type="entry name" value="RVT_1"/>
    <property type="match status" value="1"/>
</dbReference>
<dbReference type="InterPro" id="IPR012337">
    <property type="entry name" value="RNaseH-like_sf"/>
</dbReference>
<dbReference type="InterPro" id="IPR036397">
    <property type="entry name" value="RNaseH_sf"/>
</dbReference>
<dbReference type="EC" id="2.7.7.49" evidence="1"/>
<dbReference type="CDD" id="cd01647">
    <property type="entry name" value="RT_LTR"/>
    <property type="match status" value="1"/>
</dbReference>
<dbReference type="GO" id="GO:0003676">
    <property type="term" value="F:nucleic acid binding"/>
    <property type="evidence" value="ECO:0007669"/>
    <property type="project" value="InterPro"/>
</dbReference>
<dbReference type="FunFam" id="3.30.420.10:FF:000063">
    <property type="entry name" value="Retrovirus-related Pol polyprotein from transposon 297-like Protein"/>
    <property type="match status" value="1"/>
</dbReference>
<evidence type="ECO:0000259" key="2">
    <source>
        <dbReference type="PROSITE" id="PS50994"/>
    </source>
</evidence>
<dbReference type="PANTHER" id="PTHR37984:SF10">
    <property type="entry name" value="RIBONUCLEASE H"/>
    <property type="match status" value="1"/>
</dbReference>
<dbReference type="AlphaFoldDB" id="A0A4Y2GIT5"/>
<evidence type="ECO:0000256" key="1">
    <source>
        <dbReference type="ARBA" id="ARBA00012493"/>
    </source>
</evidence>
<dbReference type="GO" id="GO:0003964">
    <property type="term" value="F:RNA-directed DNA polymerase activity"/>
    <property type="evidence" value="ECO:0007669"/>
    <property type="project" value="UniProtKB-EC"/>
</dbReference>
<keyword evidence="4" id="KW-1185">Reference proteome</keyword>
<feature type="domain" description="Integrase catalytic" evidence="2">
    <location>
        <begin position="429"/>
        <end position="581"/>
    </location>
</feature>
<accession>A0A4Y2GIT5</accession>
<dbReference type="PANTHER" id="PTHR37984">
    <property type="entry name" value="PROTEIN CBG26694"/>
    <property type="match status" value="1"/>
</dbReference>
<dbReference type="GO" id="GO:0015074">
    <property type="term" value="P:DNA integration"/>
    <property type="evidence" value="ECO:0007669"/>
    <property type="project" value="InterPro"/>
</dbReference>
<dbReference type="GO" id="GO:0042575">
    <property type="term" value="C:DNA polymerase complex"/>
    <property type="evidence" value="ECO:0007669"/>
    <property type="project" value="UniProtKB-ARBA"/>
</dbReference>
<dbReference type="Gene3D" id="1.10.340.70">
    <property type="match status" value="1"/>
</dbReference>
<dbReference type="Gene3D" id="3.10.10.10">
    <property type="entry name" value="HIV Type 1 Reverse Transcriptase, subunit A, domain 1"/>
    <property type="match status" value="1"/>
</dbReference>
<dbReference type="Proteomes" id="UP000499080">
    <property type="component" value="Unassembled WGS sequence"/>
</dbReference>
<dbReference type="SUPFAM" id="SSF56672">
    <property type="entry name" value="DNA/RNA polymerases"/>
    <property type="match status" value="1"/>
</dbReference>
<dbReference type="Gene3D" id="3.30.70.270">
    <property type="match status" value="1"/>
</dbReference>
<sequence>TSKRNLSQLLEEYKNIFDDELGEINNYQIKLELKPEVKPIFCRVRTVPFALKGRVENEIDRLEKEGIIEKVEHSEWATPVVPVVKPDGSIRLCADYSVTLNPNLIVPQHPLPRLEDIFTSLNGGKQFSKLDFKHAYLQIKVHLESQKLLTINTHKGLYVCKRLMYGLNGAPAIWQRYVDGLFQGMQGVKVFMDDARITGSDEMSHFKALEVFFKKCKEDGLKFNLRRRFTLVTDHKPLVAIFGSKRGLPVLTATRLLHYKLILQSFQFDIVFRKTADHGNADFLSRLPKTSEELEVKDDITIFQMTQIETLPVTSRELRQETGKDEELGPLLRALREGRNLQGREAQYTIEDGCILYGQRVCIPKKYQKNVLDELHTGHLGMVKMKVLARSFVYWKDIDKDIEDAVRNCVDCARHKTDPAKAKVHYWEYPSMPWERIHIDFAGPVLEHMFLLIVDAHSKWLEVYSMKVTTTKKTIECLRDSFARFGLPRVLISDNGSQFTSYEFQRFMQSNGIKHKTSAPFKPSSNGQAERYVATLKQSLRAMQKYEGSIQQKLSTFLLQYRKAPNATTNHSPAMLFLKREIRTKIDLLLPELKDGVLHYTVEVQRNLVRRHVDQIRPVGDHVQENDFIPNVHRRFPATDVRESNSILERAEPRILLHKSQTKNKVPFPHQQCHQLMSRLTTHHRQMFSWIVLRCGVHQFQQARDKFLDVPVESDVPQRDLIFKKGGDVVSNTCATQVNCN</sequence>
<dbReference type="InterPro" id="IPR043128">
    <property type="entry name" value="Rev_trsase/Diguanyl_cyclase"/>
</dbReference>
<comment type="caution">
    <text evidence="3">The sequence shown here is derived from an EMBL/GenBank/DDBJ whole genome shotgun (WGS) entry which is preliminary data.</text>
</comment>
<feature type="non-terminal residue" evidence="3">
    <location>
        <position position="1"/>
    </location>
</feature>
<dbReference type="PROSITE" id="PS50994">
    <property type="entry name" value="INTEGRASE"/>
    <property type="match status" value="1"/>
</dbReference>
<dbReference type="SUPFAM" id="SSF53098">
    <property type="entry name" value="Ribonuclease H-like"/>
    <property type="match status" value="1"/>
</dbReference>
<name>A0A4Y2GIT5_ARAVE</name>
<dbReference type="InterPro" id="IPR001584">
    <property type="entry name" value="Integrase_cat-core"/>
</dbReference>
<dbReference type="InterPro" id="IPR041588">
    <property type="entry name" value="Integrase_H2C2"/>
</dbReference>
<dbReference type="InterPro" id="IPR000477">
    <property type="entry name" value="RT_dom"/>
</dbReference>
<dbReference type="Pfam" id="PF00665">
    <property type="entry name" value="rve"/>
    <property type="match status" value="1"/>
</dbReference>